<dbReference type="Gene3D" id="1.25.40.10">
    <property type="entry name" value="Tetratricopeptide repeat domain"/>
    <property type="match status" value="1"/>
</dbReference>
<dbReference type="Pfam" id="PF07980">
    <property type="entry name" value="SusD_RagB"/>
    <property type="match status" value="1"/>
</dbReference>
<keyword evidence="3" id="KW-0732">Signal</keyword>
<evidence type="ECO:0000256" key="2">
    <source>
        <dbReference type="ARBA" id="ARBA00006275"/>
    </source>
</evidence>
<organism evidence="7 8">
    <name type="scientific">Mucilaginibacter dorajii</name>
    <dbReference type="NCBI Taxonomy" id="692994"/>
    <lineage>
        <taxon>Bacteria</taxon>
        <taxon>Pseudomonadati</taxon>
        <taxon>Bacteroidota</taxon>
        <taxon>Sphingobacteriia</taxon>
        <taxon>Sphingobacteriales</taxon>
        <taxon>Sphingobacteriaceae</taxon>
        <taxon>Mucilaginibacter</taxon>
    </lineage>
</organism>
<feature type="domain" description="RagB/SusD" evidence="6">
    <location>
        <begin position="359"/>
        <end position="527"/>
    </location>
</feature>
<dbReference type="EMBL" id="BAAAZC010000027">
    <property type="protein sequence ID" value="GAA3982772.1"/>
    <property type="molecule type" value="Genomic_DNA"/>
</dbReference>
<dbReference type="Gene3D" id="1.10.3780.10">
    <property type="entry name" value="SusD-like"/>
    <property type="match status" value="1"/>
</dbReference>
<evidence type="ECO:0000259" key="6">
    <source>
        <dbReference type="Pfam" id="PF07980"/>
    </source>
</evidence>
<accession>A0ABP7QIN5</accession>
<comment type="caution">
    <text evidence="7">The sequence shown here is derived from an EMBL/GenBank/DDBJ whole genome shotgun (WGS) entry which is preliminary data.</text>
</comment>
<proteinExistence type="inferred from homology"/>
<protein>
    <submittedName>
        <fullName evidence="7">RagB/SusD family nutrient uptake outer membrane protein</fullName>
    </submittedName>
</protein>
<name>A0ABP7QIN5_9SPHI</name>
<evidence type="ECO:0000256" key="4">
    <source>
        <dbReference type="ARBA" id="ARBA00023136"/>
    </source>
</evidence>
<dbReference type="PROSITE" id="PS51257">
    <property type="entry name" value="PROKAR_LIPOPROTEIN"/>
    <property type="match status" value="1"/>
</dbReference>
<dbReference type="CDD" id="cd08977">
    <property type="entry name" value="SusD"/>
    <property type="match status" value="1"/>
</dbReference>
<keyword evidence="8" id="KW-1185">Reference proteome</keyword>
<evidence type="ECO:0000313" key="8">
    <source>
        <dbReference type="Proteomes" id="UP001500742"/>
    </source>
</evidence>
<gene>
    <name evidence="7" type="ORF">GCM10022210_37880</name>
</gene>
<comment type="similarity">
    <text evidence="2">Belongs to the SusD family.</text>
</comment>
<evidence type="ECO:0000313" key="7">
    <source>
        <dbReference type="EMBL" id="GAA3982772.1"/>
    </source>
</evidence>
<dbReference type="SUPFAM" id="SSF48452">
    <property type="entry name" value="TPR-like"/>
    <property type="match status" value="1"/>
</dbReference>
<dbReference type="Proteomes" id="UP001500742">
    <property type="component" value="Unassembled WGS sequence"/>
</dbReference>
<dbReference type="RefSeq" id="WP_259090323.1">
    <property type="nucleotide sequence ID" value="NZ_BAAAZC010000027.1"/>
</dbReference>
<comment type="subcellular location">
    <subcellularLocation>
        <location evidence="1">Cell outer membrane</location>
    </subcellularLocation>
</comment>
<sequence>MKRNSFKIIIIAGLVSGSLVSCTKKLNLLPTNDVTSAQVYSTATGYKQAFAKVYGAFALTGNSGPAGNGDIQGIDEGTSDYFRLLWCAQELPTDEAVVGWGDVGLPDFHNMSWSSSNVFLKGLYYRSIYQITLANDFIRQSSDANLSSRGISGTDADNIRRYKTEARFLRAYQYASLIDLFGNPPFVTDADALGSTLPKQITRKDLFNYVESELKAIDAGLADPKTNEYGRADKAAEWALLARLYLNAKVYTGTDRSTDAITYSKKVIGAGYSLISDYTKLMRADNNLNTGEFILTINYDGLHTQSYGGATFMTHAPVGGSMPASDFGIGGGWAGLRTTKALVALFPGGASSADKRAQFYTNGQNLEINDIGTFTDGYGITKFKDIKINGGAPQSLDYADMDLPIFRLSEMYLTYAEAVLRGGAGGDNATALGYINLIRTRAYGNANGNLTSLTLDNILDERGRELYWEGFRRTDLIRFGKFVEDTYLWPYKGGVKTGKGVDSYRTLYPLPSSDVAANTNLKQNTGY</sequence>
<dbReference type="Gene3D" id="1.25.40.390">
    <property type="match status" value="1"/>
</dbReference>
<evidence type="ECO:0000256" key="5">
    <source>
        <dbReference type="ARBA" id="ARBA00023237"/>
    </source>
</evidence>
<keyword evidence="4" id="KW-0472">Membrane</keyword>
<evidence type="ECO:0000256" key="1">
    <source>
        <dbReference type="ARBA" id="ARBA00004442"/>
    </source>
</evidence>
<reference evidence="8" key="1">
    <citation type="journal article" date="2019" name="Int. J. Syst. Evol. Microbiol.">
        <title>The Global Catalogue of Microorganisms (GCM) 10K type strain sequencing project: providing services to taxonomists for standard genome sequencing and annotation.</title>
        <authorList>
            <consortium name="The Broad Institute Genomics Platform"/>
            <consortium name="The Broad Institute Genome Sequencing Center for Infectious Disease"/>
            <person name="Wu L."/>
            <person name="Ma J."/>
        </authorList>
    </citation>
    <scope>NUCLEOTIDE SEQUENCE [LARGE SCALE GENOMIC DNA]</scope>
    <source>
        <strain evidence="8">JCM 16601</strain>
    </source>
</reference>
<keyword evidence="5" id="KW-0998">Cell outer membrane</keyword>
<dbReference type="InterPro" id="IPR012944">
    <property type="entry name" value="SusD_RagB_dom"/>
</dbReference>
<evidence type="ECO:0000256" key="3">
    <source>
        <dbReference type="ARBA" id="ARBA00022729"/>
    </source>
</evidence>
<dbReference type="InterPro" id="IPR011990">
    <property type="entry name" value="TPR-like_helical_dom_sf"/>
</dbReference>